<reference evidence="2" key="1">
    <citation type="journal article" date="2020" name="Nature">
        <title>Giant virus diversity and host interactions through global metagenomics.</title>
        <authorList>
            <person name="Schulz F."/>
            <person name="Roux S."/>
            <person name="Paez-Espino D."/>
            <person name="Jungbluth S."/>
            <person name="Walsh D.A."/>
            <person name="Denef V.J."/>
            <person name="McMahon K.D."/>
            <person name="Konstantinidis K.T."/>
            <person name="Eloe-Fadrosh E.A."/>
            <person name="Kyrpides N.C."/>
            <person name="Woyke T."/>
        </authorList>
    </citation>
    <scope>NUCLEOTIDE SEQUENCE</scope>
    <source>
        <strain evidence="2">GVMAG-S-ERX556049-19</strain>
    </source>
</reference>
<keyword evidence="1" id="KW-0472">Membrane</keyword>
<evidence type="ECO:0000313" key="2">
    <source>
        <dbReference type="EMBL" id="QHT37937.1"/>
    </source>
</evidence>
<dbReference type="AlphaFoldDB" id="A0A6C0F7Y5"/>
<keyword evidence="1" id="KW-1133">Transmembrane helix</keyword>
<feature type="transmembrane region" description="Helical" evidence="1">
    <location>
        <begin position="6"/>
        <end position="25"/>
    </location>
</feature>
<sequence length="134" mass="15905">MYMNFNIIIILLLLLIIICNIFICFQINTNVENMKVEKDDNEVKYDSNNYDVKYHDEESDLEKEQGFGLDPQEIVVYDPEKKEMVSLYVPKNQISPLYNEPGHYKYSADNYVPSYTETSLLTTNELYTYNKLFR</sequence>
<evidence type="ECO:0000256" key="1">
    <source>
        <dbReference type="SAM" id="Phobius"/>
    </source>
</evidence>
<organism evidence="2">
    <name type="scientific">viral metagenome</name>
    <dbReference type="NCBI Taxonomy" id="1070528"/>
    <lineage>
        <taxon>unclassified sequences</taxon>
        <taxon>metagenomes</taxon>
        <taxon>organismal metagenomes</taxon>
    </lineage>
</organism>
<dbReference type="EMBL" id="MN738822">
    <property type="protein sequence ID" value="QHT37937.1"/>
    <property type="molecule type" value="Genomic_DNA"/>
</dbReference>
<accession>A0A6C0F7Y5</accession>
<proteinExistence type="predicted"/>
<name>A0A6C0F7Y5_9ZZZZ</name>
<protein>
    <submittedName>
        <fullName evidence="2">Uncharacterized protein</fullName>
    </submittedName>
</protein>
<keyword evidence="1" id="KW-0812">Transmembrane</keyword>